<reference evidence="1" key="1">
    <citation type="submission" date="2024-01" db="EMBL/GenBank/DDBJ databases">
        <authorList>
            <person name="Webb A."/>
        </authorList>
    </citation>
    <scope>NUCLEOTIDE SEQUENCE</scope>
    <source>
        <strain evidence="1">Pm1</strain>
    </source>
</reference>
<evidence type="ECO:0000313" key="1">
    <source>
        <dbReference type="EMBL" id="CAK7921903.1"/>
    </source>
</evidence>
<gene>
    <name evidence="1" type="ORF">PM001_LOCUS7372</name>
</gene>
<protein>
    <submittedName>
        <fullName evidence="1">Uncharacterized protein</fullName>
    </submittedName>
</protein>
<sequence>MSKAFTFSELLQPGEAVTSSSTFAYVKSVVARSDDSSSQMLVASSYSAVSNIELMILHASALSEL</sequence>
<name>A0AAV1TLG4_9STRA</name>
<organism evidence="1 2">
    <name type="scientific">Peronospora matthiolae</name>
    <dbReference type="NCBI Taxonomy" id="2874970"/>
    <lineage>
        <taxon>Eukaryota</taxon>
        <taxon>Sar</taxon>
        <taxon>Stramenopiles</taxon>
        <taxon>Oomycota</taxon>
        <taxon>Peronosporomycetes</taxon>
        <taxon>Peronosporales</taxon>
        <taxon>Peronosporaceae</taxon>
        <taxon>Peronospora</taxon>
    </lineage>
</organism>
<dbReference type="AlphaFoldDB" id="A0AAV1TLG4"/>
<accession>A0AAV1TLG4</accession>
<dbReference type="Proteomes" id="UP001162060">
    <property type="component" value="Unassembled WGS sequence"/>
</dbReference>
<dbReference type="EMBL" id="CAKLBY020000060">
    <property type="protein sequence ID" value="CAK7921903.1"/>
    <property type="molecule type" value="Genomic_DNA"/>
</dbReference>
<comment type="caution">
    <text evidence="1">The sequence shown here is derived from an EMBL/GenBank/DDBJ whole genome shotgun (WGS) entry which is preliminary data.</text>
</comment>
<proteinExistence type="predicted"/>
<evidence type="ECO:0000313" key="2">
    <source>
        <dbReference type="Proteomes" id="UP001162060"/>
    </source>
</evidence>